<sequence>MCILVCGSFLSGNQGERNVNQQPPVIVTNNDGVMRLGLNRAEKKNAITVEMYGLLAAGIAQAEADPTVRAILIHGTADCFTAGNDLKDFLGSPPAEADSPVAQFLQAISTATKPLVAAVTGPAIGIGTTLLLHCDMVFAGASATLQLPFVNLGLCPEAGSSYLLPQLIGHQRAAELLLLGKPFSAETACAYGLVNRVLPDGEVLDAAVGCCQELAALPPSALRETKRLMKQFATPTVATTMQAEMAAFAQRLKSPEAREAMTAFFERRPPDFSSFE</sequence>
<dbReference type="GO" id="GO:0004165">
    <property type="term" value="F:delta(3)-delta(2)-enoyl-CoA isomerase activity"/>
    <property type="evidence" value="ECO:0007669"/>
    <property type="project" value="UniProtKB-ARBA"/>
</dbReference>
<keyword evidence="3 4" id="KW-0413">Isomerase</keyword>
<dbReference type="Gene3D" id="3.90.226.10">
    <property type="entry name" value="2-enoyl-CoA Hydratase, Chain A, domain 1"/>
    <property type="match status" value="1"/>
</dbReference>
<dbReference type="PANTHER" id="PTHR43684:SF1">
    <property type="entry name" value="ENOYL-COA DELTA ISOMERASE 2"/>
    <property type="match status" value="1"/>
</dbReference>
<dbReference type="EC" id="5.3.3.18" evidence="4"/>
<keyword evidence="2" id="KW-0576">Peroxisome</keyword>
<dbReference type="KEGG" id="sdyn:Mal52_16610"/>
<dbReference type="InterPro" id="IPR029045">
    <property type="entry name" value="ClpP/crotonase-like_dom_sf"/>
</dbReference>
<evidence type="ECO:0000256" key="3">
    <source>
        <dbReference type="ARBA" id="ARBA00023235"/>
    </source>
</evidence>
<keyword evidence="5" id="KW-1185">Reference proteome</keyword>
<organism evidence="4 5">
    <name type="scientific">Symmachiella dynata</name>
    <dbReference type="NCBI Taxonomy" id="2527995"/>
    <lineage>
        <taxon>Bacteria</taxon>
        <taxon>Pseudomonadati</taxon>
        <taxon>Planctomycetota</taxon>
        <taxon>Planctomycetia</taxon>
        <taxon>Planctomycetales</taxon>
        <taxon>Planctomycetaceae</taxon>
        <taxon>Symmachiella</taxon>
    </lineage>
</organism>
<dbReference type="CDD" id="cd06558">
    <property type="entry name" value="crotonase-like"/>
    <property type="match status" value="1"/>
</dbReference>
<accession>A0A517ZL22</accession>
<reference evidence="4 5" key="1">
    <citation type="submission" date="2019-02" db="EMBL/GenBank/DDBJ databases">
        <title>Deep-cultivation of Planctomycetes and their phenomic and genomic characterization uncovers novel biology.</title>
        <authorList>
            <person name="Wiegand S."/>
            <person name="Jogler M."/>
            <person name="Boedeker C."/>
            <person name="Pinto D."/>
            <person name="Vollmers J."/>
            <person name="Rivas-Marin E."/>
            <person name="Kohn T."/>
            <person name="Peeters S.H."/>
            <person name="Heuer A."/>
            <person name="Rast P."/>
            <person name="Oberbeckmann S."/>
            <person name="Bunk B."/>
            <person name="Jeske O."/>
            <person name="Meyerdierks A."/>
            <person name="Storesund J.E."/>
            <person name="Kallscheuer N."/>
            <person name="Luecker S."/>
            <person name="Lage O.M."/>
            <person name="Pohl T."/>
            <person name="Merkel B.J."/>
            <person name="Hornburger P."/>
            <person name="Mueller R.-W."/>
            <person name="Bruemmer F."/>
            <person name="Labrenz M."/>
            <person name="Spormann A.M."/>
            <person name="Op den Camp H."/>
            <person name="Overmann J."/>
            <person name="Amann R."/>
            <person name="Jetten M.S.M."/>
            <person name="Mascher T."/>
            <person name="Medema M.H."/>
            <person name="Devos D.P."/>
            <person name="Kaster A.-K."/>
            <person name="Ovreas L."/>
            <person name="Rohde M."/>
            <person name="Galperin M.Y."/>
            <person name="Jogler C."/>
        </authorList>
    </citation>
    <scope>NUCLEOTIDE SEQUENCE [LARGE SCALE GENOMIC DNA]</scope>
    <source>
        <strain evidence="4 5">Mal52</strain>
    </source>
</reference>
<dbReference type="InterPro" id="IPR051053">
    <property type="entry name" value="ECH/Chromodomain_protein"/>
</dbReference>
<protein>
    <submittedName>
        <fullName evidence="4">1,2-epoxyphenylacetyl-CoA isomerase</fullName>
        <ecNumber evidence="4">5.3.3.18</ecNumber>
    </submittedName>
</protein>
<dbReference type="EMBL" id="CP036276">
    <property type="protein sequence ID" value="QDU43189.1"/>
    <property type="molecule type" value="Genomic_DNA"/>
</dbReference>
<dbReference type="PANTHER" id="PTHR43684">
    <property type="match status" value="1"/>
</dbReference>
<dbReference type="Pfam" id="PF00378">
    <property type="entry name" value="ECH_1"/>
    <property type="match status" value="1"/>
</dbReference>
<comment type="subcellular location">
    <subcellularLocation>
        <location evidence="1">Peroxisome</location>
    </subcellularLocation>
</comment>
<evidence type="ECO:0000256" key="2">
    <source>
        <dbReference type="ARBA" id="ARBA00023140"/>
    </source>
</evidence>
<dbReference type="AlphaFoldDB" id="A0A517ZL22"/>
<gene>
    <name evidence="4" type="primary">paaG</name>
    <name evidence="4" type="ORF">Mal52_16610</name>
</gene>
<proteinExistence type="predicted"/>
<dbReference type="SUPFAM" id="SSF52096">
    <property type="entry name" value="ClpP/crotonase"/>
    <property type="match status" value="1"/>
</dbReference>
<dbReference type="InterPro" id="IPR001753">
    <property type="entry name" value="Enoyl-CoA_hydra/iso"/>
</dbReference>
<evidence type="ECO:0000256" key="1">
    <source>
        <dbReference type="ARBA" id="ARBA00004275"/>
    </source>
</evidence>
<evidence type="ECO:0000313" key="5">
    <source>
        <dbReference type="Proteomes" id="UP000319383"/>
    </source>
</evidence>
<evidence type="ECO:0000313" key="4">
    <source>
        <dbReference type="EMBL" id="QDU43189.1"/>
    </source>
</evidence>
<name>A0A517ZL22_9PLAN</name>
<dbReference type="Proteomes" id="UP000319383">
    <property type="component" value="Chromosome"/>
</dbReference>